<accession>A0A918NEM0</accession>
<dbReference type="Proteomes" id="UP000645555">
    <property type="component" value="Unassembled WGS sequence"/>
</dbReference>
<dbReference type="AlphaFoldDB" id="A0A918NEM0"/>
<evidence type="ECO:0000313" key="2">
    <source>
        <dbReference type="Proteomes" id="UP000645555"/>
    </source>
</evidence>
<sequence>MASTSPASRLVAAAARERLRPLGLRQRGRSRIWIDDHGWWLGVVEFPSPTWSRGSGLNVGAMWLWQDFDHLAFDFMERVSGSQEFRDEKQFAPVAAELARGAEERVEALRDRFPDLGAVARCLLERKDVPGYLWESFNAGVAAGLTGRTVLARARFAAVLAEDPVADWAREARRTARHLSGLAGDEAAVRAWARDAVLSCRAKLGLGAPPEGAGGSLVPDRP</sequence>
<reference evidence="1" key="1">
    <citation type="journal article" date="2014" name="Int. J. Syst. Evol. Microbiol.">
        <title>Complete genome sequence of Corynebacterium casei LMG S-19264T (=DSM 44701T), isolated from a smear-ripened cheese.</title>
        <authorList>
            <consortium name="US DOE Joint Genome Institute (JGI-PGF)"/>
            <person name="Walter F."/>
            <person name="Albersmeier A."/>
            <person name="Kalinowski J."/>
            <person name="Ruckert C."/>
        </authorList>
    </citation>
    <scope>NUCLEOTIDE SEQUENCE</scope>
    <source>
        <strain evidence="1">JCM 4956</strain>
    </source>
</reference>
<dbReference type="EMBL" id="BMWD01000012">
    <property type="protein sequence ID" value="GGX67073.1"/>
    <property type="molecule type" value="Genomic_DNA"/>
</dbReference>
<evidence type="ECO:0000313" key="1">
    <source>
        <dbReference type="EMBL" id="GGX67073.1"/>
    </source>
</evidence>
<keyword evidence="2" id="KW-1185">Reference proteome</keyword>
<dbReference type="RefSeq" id="WP_190036757.1">
    <property type="nucleotide sequence ID" value="NZ_BMWD01000012.1"/>
</dbReference>
<evidence type="ECO:0008006" key="3">
    <source>
        <dbReference type="Google" id="ProtNLM"/>
    </source>
</evidence>
<reference evidence="1" key="2">
    <citation type="submission" date="2020-09" db="EMBL/GenBank/DDBJ databases">
        <authorList>
            <person name="Sun Q."/>
            <person name="Ohkuma M."/>
        </authorList>
    </citation>
    <scope>NUCLEOTIDE SEQUENCE</scope>
    <source>
        <strain evidence="1">JCM 4956</strain>
    </source>
</reference>
<comment type="caution">
    <text evidence="1">The sequence shown here is derived from an EMBL/GenBank/DDBJ whole genome shotgun (WGS) entry which is preliminary data.</text>
</comment>
<name>A0A918NEM0_9ACTN</name>
<organism evidence="1 2">
    <name type="scientific">Streptomyces fructofermentans</name>
    <dbReference type="NCBI Taxonomy" id="152141"/>
    <lineage>
        <taxon>Bacteria</taxon>
        <taxon>Bacillati</taxon>
        <taxon>Actinomycetota</taxon>
        <taxon>Actinomycetes</taxon>
        <taxon>Kitasatosporales</taxon>
        <taxon>Streptomycetaceae</taxon>
        <taxon>Streptomyces</taxon>
    </lineage>
</organism>
<proteinExistence type="predicted"/>
<gene>
    <name evidence="1" type="ORF">GCM10010515_38490</name>
</gene>
<protein>
    <recommendedName>
        <fullName evidence="3">DUF4304 domain-containing protein</fullName>
    </recommendedName>
</protein>